<keyword evidence="2" id="KW-1185">Reference proteome</keyword>
<gene>
    <name evidence="1" type="ORF">CR165_21995</name>
</gene>
<accession>A0A2U1UYE1</accession>
<proteinExistence type="predicted"/>
<protein>
    <submittedName>
        <fullName evidence="1">Uncharacterized protein</fullName>
    </submittedName>
</protein>
<dbReference type="EMBL" id="PDOA01000027">
    <property type="protein sequence ID" value="PWC26679.1"/>
    <property type="molecule type" value="Genomic_DNA"/>
</dbReference>
<name>A0A2U1UYE1_9PROT</name>
<sequence>MTAPHCLLRDRSERLRFASMEHLLEHWAYMFFQGIEMLTLCEADRDAAMVARGRVEVAEDEKTLRLIAVTSGVSEAAADTLVRRPVEAGRAIGHFELPAGA</sequence>
<organism evidence="1 2">
    <name type="scientific">Teichococcus aestuarii</name>
    <dbReference type="NCBI Taxonomy" id="568898"/>
    <lineage>
        <taxon>Bacteria</taxon>
        <taxon>Pseudomonadati</taxon>
        <taxon>Pseudomonadota</taxon>
        <taxon>Alphaproteobacteria</taxon>
        <taxon>Acetobacterales</taxon>
        <taxon>Roseomonadaceae</taxon>
        <taxon>Roseomonas</taxon>
    </lineage>
</organism>
<comment type="caution">
    <text evidence="1">The sequence shown here is derived from an EMBL/GenBank/DDBJ whole genome shotgun (WGS) entry which is preliminary data.</text>
</comment>
<evidence type="ECO:0000313" key="2">
    <source>
        <dbReference type="Proteomes" id="UP000245048"/>
    </source>
</evidence>
<evidence type="ECO:0000313" key="1">
    <source>
        <dbReference type="EMBL" id="PWC26679.1"/>
    </source>
</evidence>
<dbReference type="Proteomes" id="UP000245048">
    <property type="component" value="Unassembled WGS sequence"/>
</dbReference>
<reference evidence="2" key="1">
    <citation type="submission" date="2017-10" db="EMBL/GenBank/DDBJ databases">
        <authorList>
            <person name="Toshchakov S.V."/>
            <person name="Goeva M.A."/>
        </authorList>
    </citation>
    <scope>NUCLEOTIDE SEQUENCE [LARGE SCALE GENOMIC DNA]</scope>
    <source>
        <strain evidence="2">JR1/69-1-13</strain>
    </source>
</reference>
<dbReference type="AlphaFoldDB" id="A0A2U1UYE1"/>